<keyword evidence="3" id="KW-0687">Ribonucleoprotein</keyword>
<dbReference type="InterPro" id="IPR001047">
    <property type="entry name" value="Ribosomal_eS8"/>
</dbReference>
<dbReference type="AlphaFoldDB" id="A0A382HUZ8"/>
<dbReference type="EMBL" id="UINC01063375">
    <property type="protein sequence ID" value="SVB90945.1"/>
    <property type="molecule type" value="Genomic_DNA"/>
</dbReference>
<dbReference type="Gene3D" id="2.40.10.310">
    <property type="match status" value="1"/>
</dbReference>
<dbReference type="Pfam" id="PF01201">
    <property type="entry name" value="Ribosomal_S8e"/>
    <property type="match status" value="1"/>
</dbReference>
<protein>
    <recommendedName>
        <fullName evidence="4">30S ribosomal protein S8e</fullName>
    </recommendedName>
</protein>
<dbReference type="GO" id="GO:0005840">
    <property type="term" value="C:ribosome"/>
    <property type="evidence" value="ECO:0007669"/>
    <property type="project" value="UniProtKB-KW"/>
</dbReference>
<keyword evidence="2" id="KW-0689">Ribosomal protein</keyword>
<comment type="similarity">
    <text evidence="1">Belongs to the eukaryotic ribosomal protein eS8 family.</text>
</comment>
<organism evidence="6">
    <name type="scientific">marine metagenome</name>
    <dbReference type="NCBI Taxonomy" id="408172"/>
    <lineage>
        <taxon>unclassified sequences</taxon>
        <taxon>metagenomes</taxon>
        <taxon>ecological metagenomes</taxon>
    </lineage>
</organism>
<dbReference type="InterPro" id="IPR020919">
    <property type="entry name" value="Ribosomal_protein_eS8_arc"/>
</dbReference>
<feature type="region of interest" description="Disordered" evidence="5">
    <location>
        <begin position="1"/>
        <end position="30"/>
    </location>
</feature>
<dbReference type="NCBIfam" id="TIGR00307">
    <property type="entry name" value="eS8"/>
    <property type="match status" value="1"/>
</dbReference>
<accession>A0A382HUZ8</accession>
<reference evidence="6" key="1">
    <citation type="submission" date="2018-05" db="EMBL/GenBank/DDBJ databases">
        <authorList>
            <person name="Lanie J.A."/>
            <person name="Ng W.-L."/>
            <person name="Kazmierczak K.M."/>
            <person name="Andrzejewski T.M."/>
            <person name="Davidsen T.M."/>
            <person name="Wayne K.J."/>
            <person name="Tettelin H."/>
            <person name="Glass J.I."/>
            <person name="Rusch D."/>
            <person name="Podicherti R."/>
            <person name="Tsui H.-C.T."/>
            <person name="Winkler M.E."/>
        </authorList>
    </citation>
    <scope>NUCLEOTIDE SEQUENCE</scope>
</reference>
<dbReference type="GO" id="GO:0006412">
    <property type="term" value="P:translation"/>
    <property type="evidence" value="ECO:0007669"/>
    <property type="project" value="InterPro"/>
</dbReference>
<feature type="compositionally biased region" description="Basic residues" evidence="5">
    <location>
        <begin position="1"/>
        <end position="27"/>
    </location>
</feature>
<proteinExistence type="inferred from homology"/>
<dbReference type="HAMAP" id="MF_00029">
    <property type="entry name" value="Ribosomal_eS8"/>
    <property type="match status" value="1"/>
</dbReference>
<name>A0A382HUZ8_9ZZZZ</name>
<evidence type="ECO:0000256" key="3">
    <source>
        <dbReference type="ARBA" id="ARBA00023274"/>
    </source>
</evidence>
<dbReference type="GO" id="GO:0003735">
    <property type="term" value="F:structural constituent of ribosome"/>
    <property type="evidence" value="ECO:0007669"/>
    <property type="project" value="InterPro"/>
</dbReference>
<gene>
    <name evidence="6" type="ORF">METZ01_LOCUS243799</name>
</gene>
<dbReference type="InterPro" id="IPR022309">
    <property type="entry name" value="Ribosomal_Se8/biogenesis_NSA2"/>
</dbReference>
<evidence type="ECO:0000313" key="6">
    <source>
        <dbReference type="EMBL" id="SVB90945.1"/>
    </source>
</evidence>
<evidence type="ECO:0000256" key="1">
    <source>
        <dbReference type="ARBA" id="ARBA00005257"/>
    </source>
</evidence>
<evidence type="ECO:0000256" key="2">
    <source>
        <dbReference type="ARBA" id="ARBA00022980"/>
    </source>
</evidence>
<evidence type="ECO:0000256" key="4">
    <source>
        <dbReference type="ARBA" id="ARBA00035385"/>
    </source>
</evidence>
<evidence type="ECO:0000256" key="5">
    <source>
        <dbReference type="SAM" id="MobiDB-lite"/>
    </source>
</evidence>
<sequence length="131" mass="14777">MAKWHGISRRKPSGGRLKRPNRYRGKRKTEISSENQFAYVGEEDKSKSYRKRAKSQTMRVQSARHINVNDPKEGKTVRATINSVAENDADPNYVRRNIITKGAIVDTDVGRVRVTSRPGMHGVVSGVLLED</sequence>
<dbReference type="GO" id="GO:1990904">
    <property type="term" value="C:ribonucleoprotein complex"/>
    <property type="evidence" value="ECO:0007669"/>
    <property type="project" value="UniProtKB-KW"/>
</dbReference>